<dbReference type="Proteomes" id="UP000443153">
    <property type="component" value="Unassembled WGS sequence"/>
</dbReference>
<name>A0A6I2MIP1_9FLAO</name>
<proteinExistence type="predicted"/>
<dbReference type="RefSeq" id="WP_154364801.1">
    <property type="nucleotide sequence ID" value="NZ_WKJH01000003.1"/>
</dbReference>
<dbReference type="AlphaFoldDB" id="A0A6I2MIP1"/>
<gene>
    <name evidence="1" type="ORF">GJ691_05925</name>
</gene>
<protein>
    <recommendedName>
        <fullName evidence="3">Carboxypeptidase-like regulatory domain-containing protein</fullName>
    </recommendedName>
</protein>
<dbReference type="InterPro" id="IPR008969">
    <property type="entry name" value="CarboxyPept-like_regulatory"/>
</dbReference>
<dbReference type="EMBL" id="WKJH01000003">
    <property type="protein sequence ID" value="MRX63701.1"/>
    <property type="molecule type" value="Genomic_DNA"/>
</dbReference>
<evidence type="ECO:0008006" key="3">
    <source>
        <dbReference type="Google" id="ProtNLM"/>
    </source>
</evidence>
<sequence>MQKKLGISLLLIILTSISGMGQEKTTLLKGMVKSLKNDVSNLLIVNLNSKKSTITDSLGLFSIEVKLKDTLQISAVQYQTKEFIITDTIINQNLVVINLSENVINLNEVTVTPYNLTGKIDLDIERLGIKPVVTSSSLKLPNANIEVMTQSERLLLEADRGKYVYYYGIALVINTHKIMNKLSGRTKSFEDMIARDENMELEKEIISKFSKKKLSESFDIPEANIDGFLTYCLIQEDFPSLSNKSTTEVWKYLKIKSVAFKEADFFNE</sequence>
<evidence type="ECO:0000313" key="2">
    <source>
        <dbReference type="Proteomes" id="UP000443153"/>
    </source>
</evidence>
<dbReference type="OrthoDB" id="1427655at2"/>
<organism evidence="1 2">
    <name type="scientific">Maribacter luteus</name>
    <dbReference type="NCBI Taxonomy" id="2594478"/>
    <lineage>
        <taxon>Bacteria</taxon>
        <taxon>Pseudomonadati</taxon>
        <taxon>Bacteroidota</taxon>
        <taxon>Flavobacteriia</taxon>
        <taxon>Flavobacteriales</taxon>
        <taxon>Flavobacteriaceae</taxon>
        <taxon>Maribacter</taxon>
    </lineage>
</organism>
<reference evidence="1 2" key="1">
    <citation type="submission" date="2019-11" db="EMBL/GenBank/DDBJ databases">
        <title>Maribacter lutea sp. nov., a marine bacterium isolated from intertidal sand.</title>
        <authorList>
            <person name="Liu A."/>
        </authorList>
    </citation>
    <scope>NUCLEOTIDE SEQUENCE [LARGE SCALE GENOMIC DNA]</scope>
    <source>
        <strain evidence="1 2">RZ05</strain>
    </source>
</reference>
<keyword evidence="2" id="KW-1185">Reference proteome</keyword>
<accession>A0A6I2MIP1</accession>
<dbReference type="Pfam" id="PF13715">
    <property type="entry name" value="CarbopepD_reg_2"/>
    <property type="match status" value="1"/>
</dbReference>
<comment type="caution">
    <text evidence="1">The sequence shown here is derived from an EMBL/GenBank/DDBJ whole genome shotgun (WGS) entry which is preliminary data.</text>
</comment>
<evidence type="ECO:0000313" key="1">
    <source>
        <dbReference type="EMBL" id="MRX63701.1"/>
    </source>
</evidence>
<dbReference type="SUPFAM" id="SSF49464">
    <property type="entry name" value="Carboxypeptidase regulatory domain-like"/>
    <property type="match status" value="1"/>
</dbReference>